<evidence type="ECO:0000256" key="2">
    <source>
        <dbReference type="ARBA" id="ARBA00022448"/>
    </source>
</evidence>
<keyword evidence="2" id="KW-0813">Transport</keyword>
<feature type="transmembrane region" description="Helical" evidence="8">
    <location>
        <begin position="372"/>
        <end position="392"/>
    </location>
</feature>
<keyword evidence="6 8" id="KW-1133">Transmembrane helix</keyword>
<keyword evidence="4" id="KW-0997">Cell inner membrane</keyword>
<keyword evidence="5 8" id="KW-0812">Transmembrane</keyword>
<evidence type="ECO:0000256" key="4">
    <source>
        <dbReference type="ARBA" id="ARBA00022519"/>
    </source>
</evidence>
<feature type="transmembrane region" description="Helical" evidence="8">
    <location>
        <begin position="295"/>
        <end position="319"/>
    </location>
</feature>
<evidence type="ECO:0000256" key="6">
    <source>
        <dbReference type="ARBA" id="ARBA00022989"/>
    </source>
</evidence>
<evidence type="ECO:0000313" key="12">
    <source>
        <dbReference type="Proteomes" id="UP000257123"/>
    </source>
</evidence>
<dbReference type="InterPro" id="IPR007272">
    <property type="entry name" value="Sulf_transp_TsuA/YedE"/>
</dbReference>
<feature type="transmembrane region" description="Helical" evidence="8">
    <location>
        <begin position="47"/>
        <end position="65"/>
    </location>
</feature>
<feature type="transmembrane region" description="Helical" evidence="8">
    <location>
        <begin position="116"/>
        <end position="135"/>
    </location>
</feature>
<gene>
    <name evidence="9" type="ORF">CGL51_09855</name>
    <name evidence="10" type="ORF">CGL52_06445</name>
</gene>
<reference evidence="11 12" key="1">
    <citation type="submission" date="2017-07" db="EMBL/GenBank/DDBJ databases">
        <title>Draft genome sequence of aerobic hyperthermophilic archaea, Pyrobaculum aerophilum YKB31 and YKB32.</title>
        <authorList>
            <person name="Mochizuki T."/>
            <person name="Berliner A.J."/>
            <person name="Yoshida-Takashima Y."/>
            <person name="Takaki Y."/>
            <person name="Nunoura T."/>
            <person name="Takai K."/>
        </authorList>
    </citation>
    <scope>NUCLEOTIDE SEQUENCE [LARGE SCALE GENOMIC DNA]</scope>
    <source>
        <strain evidence="9 12">YKB31</strain>
        <strain evidence="10 11">YKB32</strain>
    </source>
</reference>
<dbReference type="OrthoDB" id="26401at2157"/>
<feature type="transmembrane region" description="Helical" evidence="8">
    <location>
        <begin position="264"/>
        <end position="283"/>
    </location>
</feature>
<dbReference type="AlphaFoldDB" id="A0A371R4D5"/>
<comment type="subcellular location">
    <subcellularLocation>
        <location evidence="1">Cell inner membrane</location>
        <topology evidence="1">Multi-pass membrane protein</topology>
    </subcellularLocation>
</comment>
<comment type="caution">
    <text evidence="10">The sequence shown here is derived from an EMBL/GenBank/DDBJ whole genome shotgun (WGS) entry which is preliminary data.</text>
</comment>
<organism evidence="10 11">
    <name type="scientific">Pyrobaculum aerophilum</name>
    <dbReference type="NCBI Taxonomy" id="13773"/>
    <lineage>
        <taxon>Archaea</taxon>
        <taxon>Thermoproteota</taxon>
        <taxon>Thermoprotei</taxon>
        <taxon>Thermoproteales</taxon>
        <taxon>Thermoproteaceae</taxon>
        <taxon>Pyrobaculum</taxon>
    </lineage>
</organism>
<proteinExistence type="predicted"/>
<name>A0A371R4D5_9CREN</name>
<feature type="transmembrane region" description="Helical" evidence="8">
    <location>
        <begin position="87"/>
        <end position="104"/>
    </location>
</feature>
<evidence type="ECO:0000256" key="8">
    <source>
        <dbReference type="SAM" id="Phobius"/>
    </source>
</evidence>
<accession>A0A371R4D5</accession>
<dbReference type="EMBL" id="NMUE01000035">
    <property type="protein sequence ID" value="RFA94541.1"/>
    <property type="molecule type" value="Genomic_DNA"/>
</dbReference>
<dbReference type="Proteomes" id="UP000257123">
    <property type="component" value="Unassembled WGS sequence"/>
</dbReference>
<dbReference type="Proteomes" id="UP000256877">
    <property type="component" value="Unassembled WGS sequence"/>
</dbReference>
<protein>
    <recommendedName>
        <fullName evidence="13">YeeE/YedE family protein</fullName>
    </recommendedName>
</protein>
<keyword evidence="7 8" id="KW-0472">Membrane</keyword>
<evidence type="ECO:0000256" key="7">
    <source>
        <dbReference type="ARBA" id="ARBA00023136"/>
    </source>
</evidence>
<dbReference type="Pfam" id="PF04143">
    <property type="entry name" value="Sulf_transp"/>
    <property type="match status" value="2"/>
</dbReference>
<feature type="transmembrane region" description="Helical" evidence="8">
    <location>
        <begin position="15"/>
        <end position="35"/>
    </location>
</feature>
<evidence type="ECO:0000256" key="3">
    <source>
        <dbReference type="ARBA" id="ARBA00022475"/>
    </source>
</evidence>
<dbReference type="RefSeq" id="WP_116421605.1">
    <property type="nucleotide sequence ID" value="NZ_NMUE01000035.1"/>
</dbReference>
<evidence type="ECO:0008006" key="13">
    <source>
        <dbReference type="Google" id="ProtNLM"/>
    </source>
</evidence>
<evidence type="ECO:0000256" key="1">
    <source>
        <dbReference type="ARBA" id="ARBA00004429"/>
    </source>
</evidence>
<dbReference type="PANTHER" id="PTHR30574:SF1">
    <property type="entry name" value="SULPHUR TRANSPORT DOMAIN-CONTAINING PROTEIN"/>
    <property type="match status" value="1"/>
</dbReference>
<dbReference type="GO" id="GO:0005886">
    <property type="term" value="C:plasma membrane"/>
    <property type="evidence" value="ECO:0007669"/>
    <property type="project" value="UniProtKB-SubCell"/>
</dbReference>
<evidence type="ECO:0000313" key="9">
    <source>
        <dbReference type="EMBL" id="RFA94541.1"/>
    </source>
</evidence>
<feature type="transmembrane region" description="Helical" evidence="8">
    <location>
        <begin position="199"/>
        <end position="216"/>
    </location>
</feature>
<feature type="transmembrane region" description="Helical" evidence="8">
    <location>
        <begin position="331"/>
        <end position="352"/>
    </location>
</feature>
<evidence type="ECO:0000313" key="11">
    <source>
        <dbReference type="Proteomes" id="UP000256877"/>
    </source>
</evidence>
<dbReference type="PANTHER" id="PTHR30574">
    <property type="entry name" value="INNER MEMBRANE PROTEIN YEDE"/>
    <property type="match status" value="1"/>
</dbReference>
<evidence type="ECO:0000256" key="5">
    <source>
        <dbReference type="ARBA" id="ARBA00022692"/>
    </source>
</evidence>
<dbReference type="EMBL" id="NMUF01000014">
    <property type="protein sequence ID" value="RFA98656.1"/>
    <property type="molecule type" value="Genomic_DNA"/>
</dbReference>
<keyword evidence="3" id="KW-1003">Cell membrane</keyword>
<sequence>MPLPKFLKEPWRPEVAGALIGLVAVLQIIVVRSPWYITGPENQFGGWLFYVLTGGLLNTKEWAYFNPNSPMFVAPAAAPWEPANKEFMIVLGFMLGAMIAKAIEGNWRLRWPANRMVVLLSIIGGLMLGFGARLALGCNVGNFVATIQSLVFSGFVFFLGMAVGTFISTRLIEDFLMEKMHKSKPIRIELGSNVDNRKVLAFALAATLLTTLYWWGLGIWAAIAFLYLGIAYGFFGSKGNICFTSMLRDGFWSRLAPYGGNARAIAIALAIMITGNLVLKYGFGWQYKEFLFPVGVHTFLGGVLFGVGMVLVAGCSFSSAYRSGEGSIPHLIAWFGMVAGMTILSYVWPFFFTTSIYLSPVLHFYDFFGGNVAAGAAAAYSVALFIALVGSWRDGTLQRLVQIPPLKILAPRLRV</sequence>
<feature type="transmembrane region" description="Helical" evidence="8">
    <location>
        <begin position="147"/>
        <end position="172"/>
    </location>
</feature>
<feature type="transmembrane region" description="Helical" evidence="8">
    <location>
        <begin position="222"/>
        <end position="243"/>
    </location>
</feature>
<evidence type="ECO:0000313" key="10">
    <source>
        <dbReference type="EMBL" id="RFA98656.1"/>
    </source>
</evidence>